<evidence type="ECO:0000313" key="6">
    <source>
        <dbReference type="EMBL" id="CEP78785.1"/>
    </source>
</evidence>
<dbReference type="InterPro" id="IPR011496">
    <property type="entry name" value="O-GlcNAcase_cat"/>
</dbReference>
<sequence length="560" mass="65662">MECVLKNLNPLPKKIFYEGKNIEYNGSKIKICCNDFEDFFSNDCFVLVDKPEKADLTVKGIISSSVKELEDFLNKNDFELSLEDLSEEGYLLKIHEDKKEISIGSSTKRGFFYASQTLKQLIDSKNKILPIVEIIDFSSFNIRGIIEGFYGKPWSNENRKDIIRFCRKNKMNAYWYAPKDDPYHREKWREPYPFEEKKKIYDLIEEAKKNYVDFVFCISPGLSMKFSDETEFSLLCNKYDEVLRRGVTNVAILFDDIPHKLEYEEDVRKFNNNYGLAQTYIANKLYDFLKKKDSKAKLYFCPTEYWQKEDSPYRRTLKENLHSEIVVIWTGNGVWSKRVSIKNANEISSQFGHKLVLWDNYPVNDADEGKLFLGPLTNREVDLYKSIEGVIANPMNQAYASMIALQTISDYLWNSESYNPWTSWEKAIFNIAGENFSRELELFSENFLKSRLFEGTSFKLKRLLKNYKEDSLNASKELVSYLEELSNLDEELSKIGFKGFYEDIKPWVAKLSELSRIVIKLITSPESEKDLIKREGEIRIKEYENISVCDDILDIFIKEI</sequence>
<dbReference type="GO" id="GO:0004563">
    <property type="term" value="F:beta-N-acetylhexosaminidase activity"/>
    <property type="evidence" value="ECO:0007669"/>
    <property type="project" value="UniProtKB-EC"/>
</dbReference>
<dbReference type="Pfam" id="PF07555">
    <property type="entry name" value="NAGidase"/>
    <property type="match status" value="1"/>
</dbReference>
<feature type="coiled-coil region" evidence="4">
    <location>
        <begin position="464"/>
        <end position="491"/>
    </location>
</feature>
<dbReference type="PANTHER" id="PTHR13170:SF16">
    <property type="entry name" value="PROTEIN O-GLCNACASE"/>
    <property type="match status" value="1"/>
</dbReference>
<dbReference type="HOGENOM" id="CLU_001501_5_1_0"/>
<dbReference type="Proteomes" id="UP000032809">
    <property type="component" value="Chromosome I"/>
</dbReference>
<dbReference type="PANTHER" id="PTHR13170">
    <property type="entry name" value="O-GLCNACASE"/>
    <property type="match status" value="1"/>
</dbReference>
<dbReference type="InterPro" id="IPR029018">
    <property type="entry name" value="Hex-like_dom2"/>
</dbReference>
<dbReference type="EC" id="3.2.1.52" evidence="6"/>
<name>A0A0C7P3D9_DEFTU</name>
<dbReference type="STRING" id="1006576.DTL3_1494"/>
<dbReference type="KEGG" id="dtn:DTL3_1494"/>
<evidence type="ECO:0000256" key="4">
    <source>
        <dbReference type="SAM" id="Coils"/>
    </source>
</evidence>
<dbReference type="GO" id="GO:0005975">
    <property type="term" value="P:carbohydrate metabolic process"/>
    <property type="evidence" value="ECO:0007669"/>
    <property type="project" value="UniProtKB-ARBA"/>
</dbReference>
<evidence type="ECO:0000256" key="2">
    <source>
        <dbReference type="ARBA" id="ARBA00023295"/>
    </source>
</evidence>
<dbReference type="Gene3D" id="3.20.20.80">
    <property type="entry name" value="Glycosidases"/>
    <property type="match status" value="1"/>
</dbReference>
<dbReference type="SUPFAM" id="SSF51445">
    <property type="entry name" value="(Trans)glycosidases"/>
    <property type="match status" value="1"/>
</dbReference>
<comment type="similarity">
    <text evidence="3">Belongs to the glycosyl hydrolase 84 family.</text>
</comment>
<organism evidence="6 7">
    <name type="scientific">Defluviitoga tunisiensis</name>
    <dbReference type="NCBI Taxonomy" id="1006576"/>
    <lineage>
        <taxon>Bacteria</taxon>
        <taxon>Thermotogati</taxon>
        <taxon>Thermotogota</taxon>
        <taxon>Thermotogae</taxon>
        <taxon>Petrotogales</taxon>
        <taxon>Petrotogaceae</taxon>
        <taxon>Defluviitoga</taxon>
    </lineage>
</organism>
<keyword evidence="1 3" id="KW-0378">Hydrolase</keyword>
<dbReference type="EMBL" id="LN824141">
    <property type="protein sequence ID" value="CEP78785.1"/>
    <property type="molecule type" value="Genomic_DNA"/>
</dbReference>
<protein>
    <submittedName>
        <fullName evidence="6">Beta-N-acetylglucosaminidase</fullName>
        <ecNumber evidence="6">3.2.1.52</ecNumber>
    </submittedName>
</protein>
<dbReference type="InterPro" id="IPR051822">
    <property type="entry name" value="Glycosyl_Hydrolase_84"/>
</dbReference>
<evidence type="ECO:0000256" key="3">
    <source>
        <dbReference type="PROSITE-ProRule" id="PRU01353"/>
    </source>
</evidence>
<dbReference type="SUPFAM" id="SSF55545">
    <property type="entry name" value="beta-N-acetylhexosaminidase-like domain"/>
    <property type="match status" value="1"/>
</dbReference>
<dbReference type="PROSITE" id="PS52009">
    <property type="entry name" value="GH84"/>
    <property type="match status" value="1"/>
</dbReference>
<dbReference type="InterPro" id="IPR017853">
    <property type="entry name" value="GH"/>
</dbReference>
<dbReference type="InterPro" id="IPR015882">
    <property type="entry name" value="HEX_bac_N"/>
</dbReference>
<accession>A0A0C7P3D9</accession>
<reference evidence="7" key="1">
    <citation type="submission" date="2014-11" db="EMBL/GenBank/DDBJ databases">
        <authorList>
            <person name="Wibberg D."/>
        </authorList>
    </citation>
    <scope>NUCLEOTIDE SEQUENCE [LARGE SCALE GENOMIC DNA]</scope>
    <source>
        <strain evidence="7">L3</strain>
    </source>
</reference>
<dbReference type="RefSeq" id="WP_052670432.1">
    <property type="nucleotide sequence ID" value="NZ_LN824141.1"/>
</dbReference>
<dbReference type="PATRIC" id="fig|1006576.9.peg.1491"/>
<dbReference type="Pfam" id="PF02838">
    <property type="entry name" value="Glyco_hydro_20b"/>
    <property type="match status" value="1"/>
</dbReference>
<evidence type="ECO:0000259" key="5">
    <source>
        <dbReference type="PROSITE" id="PS52009"/>
    </source>
</evidence>
<dbReference type="GO" id="GO:1901135">
    <property type="term" value="P:carbohydrate derivative metabolic process"/>
    <property type="evidence" value="ECO:0007669"/>
    <property type="project" value="UniProtKB-ARBA"/>
</dbReference>
<keyword evidence="7" id="KW-1185">Reference proteome</keyword>
<dbReference type="OrthoDB" id="9760892at2"/>
<keyword evidence="2 3" id="KW-0326">Glycosidase</keyword>
<dbReference type="AlphaFoldDB" id="A0A0C7P3D9"/>
<feature type="active site" description="Proton donor" evidence="3">
    <location>
        <position position="256"/>
    </location>
</feature>
<feature type="domain" description="GH84" evidence="5">
    <location>
        <begin position="141"/>
        <end position="416"/>
    </location>
</feature>
<keyword evidence="4" id="KW-0175">Coiled coil</keyword>
<dbReference type="Gene3D" id="3.30.379.10">
    <property type="entry name" value="Chitobiase/beta-hexosaminidase domain 2-like"/>
    <property type="match status" value="1"/>
</dbReference>
<evidence type="ECO:0000313" key="7">
    <source>
        <dbReference type="Proteomes" id="UP000032809"/>
    </source>
</evidence>
<gene>
    <name evidence="6" type="primary">nagZ3</name>
    <name evidence="6" type="ORF">DTL3_1494</name>
</gene>
<evidence type="ECO:0000256" key="1">
    <source>
        <dbReference type="ARBA" id="ARBA00022801"/>
    </source>
</evidence>
<proteinExistence type="inferred from homology"/>